<dbReference type="CDD" id="cd06588">
    <property type="entry name" value="PhnB_like"/>
    <property type="match status" value="1"/>
</dbReference>
<sequence>MVTVRPHLWFADNNAHEAAAFYAEHVPDSRVRHVLTASDGIPGAEPGEPFIVEFTVCGLEVVGLNAGPHLRLDEAFSFYLLCDGQDEVDHYWDLLISGGGRPGQCGWCTDRFGVSWQVIPKQLEELCGDYTTAANQRAMQAMLQMSKIDVPTLEAAYADQPA</sequence>
<evidence type="ECO:0000259" key="1">
    <source>
        <dbReference type="Pfam" id="PF06983"/>
    </source>
</evidence>
<dbReference type="InterPro" id="IPR009725">
    <property type="entry name" value="3_dmu_93_MTrfase"/>
</dbReference>
<name>A0ABX2A0Y4_9MICO</name>
<feature type="domain" description="PhnB-like" evidence="1">
    <location>
        <begin position="4"/>
        <end position="119"/>
    </location>
</feature>
<dbReference type="Gene3D" id="3.10.180.10">
    <property type="entry name" value="2,3-Dihydroxybiphenyl 1,2-Dioxygenase, domain 1"/>
    <property type="match status" value="1"/>
</dbReference>
<keyword evidence="3" id="KW-1185">Reference proteome</keyword>
<protein>
    <submittedName>
        <fullName evidence="2">3-demethylubiquinone-9 3-methyltransferase (Glyoxalase superfamily)</fullName>
    </submittedName>
</protein>
<dbReference type="PIRSF" id="PIRSF021700">
    <property type="entry name" value="3_dmu_93_MTrfase"/>
    <property type="match status" value="1"/>
</dbReference>
<reference evidence="2 3" key="1">
    <citation type="submission" date="2020-05" db="EMBL/GenBank/DDBJ databases">
        <title>Genomic Encyclopedia of Type Strains, Phase III (KMG-III): the genomes of soil and plant-associated and newly described type strains.</title>
        <authorList>
            <person name="Whitman W."/>
        </authorList>
    </citation>
    <scope>NUCLEOTIDE SEQUENCE [LARGE SCALE GENOMIC DNA]</scope>
    <source>
        <strain evidence="2 3">KCTC 19046</strain>
    </source>
</reference>
<gene>
    <name evidence="2" type="ORF">HDG69_000958</name>
</gene>
<organism evidence="2 3">
    <name type="scientific">Isoptericola halotolerans</name>
    <dbReference type="NCBI Taxonomy" id="300560"/>
    <lineage>
        <taxon>Bacteria</taxon>
        <taxon>Bacillati</taxon>
        <taxon>Actinomycetota</taxon>
        <taxon>Actinomycetes</taxon>
        <taxon>Micrococcales</taxon>
        <taxon>Promicromonosporaceae</taxon>
        <taxon>Isoptericola</taxon>
    </lineage>
</organism>
<dbReference type="Pfam" id="PF06983">
    <property type="entry name" value="3-dmu-9_3-mt"/>
    <property type="match status" value="1"/>
</dbReference>
<dbReference type="InterPro" id="IPR028973">
    <property type="entry name" value="PhnB-like"/>
</dbReference>
<dbReference type="PANTHER" id="PTHR33990:SF2">
    <property type="entry name" value="PHNB-LIKE DOMAIN-CONTAINING PROTEIN"/>
    <property type="match status" value="1"/>
</dbReference>
<evidence type="ECO:0000313" key="2">
    <source>
        <dbReference type="EMBL" id="NOV96405.1"/>
    </source>
</evidence>
<dbReference type="EMBL" id="JABEZU010000001">
    <property type="protein sequence ID" value="NOV96405.1"/>
    <property type="molecule type" value="Genomic_DNA"/>
</dbReference>
<comment type="caution">
    <text evidence="2">The sequence shown here is derived from an EMBL/GenBank/DDBJ whole genome shotgun (WGS) entry which is preliminary data.</text>
</comment>
<dbReference type="SUPFAM" id="SSF54593">
    <property type="entry name" value="Glyoxalase/Bleomycin resistance protein/Dihydroxybiphenyl dioxygenase"/>
    <property type="match status" value="1"/>
</dbReference>
<dbReference type="Proteomes" id="UP000757540">
    <property type="component" value="Unassembled WGS sequence"/>
</dbReference>
<evidence type="ECO:0000313" key="3">
    <source>
        <dbReference type="Proteomes" id="UP000757540"/>
    </source>
</evidence>
<dbReference type="InterPro" id="IPR029068">
    <property type="entry name" value="Glyas_Bleomycin-R_OHBP_Dase"/>
</dbReference>
<proteinExistence type="predicted"/>
<dbReference type="RefSeq" id="WP_171782591.1">
    <property type="nucleotide sequence ID" value="NZ_BAAAML010000002.1"/>
</dbReference>
<dbReference type="PANTHER" id="PTHR33990">
    <property type="entry name" value="PROTEIN YJDN-RELATED"/>
    <property type="match status" value="1"/>
</dbReference>
<accession>A0ABX2A0Y4</accession>